<accession>A0A1V9Z0N8</accession>
<feature type="transmembrane region" description="Helical" evidence="1">
    <location>
        <begin position="45"/>
        <end position="66"/>
    </location>
</feature>
<feature type="transmembrane region" description="Helical" evidence="1">
    <location>
        <begin position="488"/>
        <end position="509"/>
    </location>
</feature>
<gene>
    <name evidence="2" type="ORF">THRCLA_22459</name>
</gene>
<dbReference type="Proteomes" id="UP000243217">
    <property type="component" value="Unassembled WGS sequence"/>
</dbReference>
<evidence type="ECO:0008006" key="4">
    <source>
        <dbReference type="Google" id="ProtNLM"/>
    </source>
</evidence>
<reference evidence="2 3" key="1">
    <citation type="journal article" date="2014" name="Genome Biol. Evol.">
        <title>The secreted proteins of Achlya hypogyna and Thraustotheca clavata identify the ancestral oomycete secretome and reveal gene acquisitions by horizontal gene transfer.</title>
        <authorList>
            <person name="Misner I."/>
            <person name="Blouin N."/>
            <person name="Leonard G."/>
            <person name="Richards T.A."/>
            <person name="Lane C.E."/>
        </authorList>
    </citation>
    <scope>NUCLEOTIDE SEQUENCE [LARGE SCALE GENOMIC DNA]</scope>
    <source>
        <strain evidence="2 3">ATCC 34112</strain>
    </source>
</reference>
<name>A0A1V9Z0N8_9STRA</name>
<keyword evidence="1" id="KW-0472">Membrane</keyword>
<evidence type="ECO:0000313" key="3">
    <source>
        <dbReference type="Proteomes" id="UP000243217"/>
    </source>
</evidence>
<protein>
    <recommendedName>
        <fullName evidence="4">Transmembrane protein</fullName>
    </recommendedName>
</protein>
<keyword evidence="1" id="KW-1133">Transmembrane helix</keyword>
<evidence type="ECO:0000256" key="1">
    <source>
        <dbReference type="SAM" id="Phobius"/>
    </source>
</evidence>
<feature type="transmembrane region" description="Helical" evidence="1">
    <location>
        <begin position="357"/>
        <end position="376"/>
    </location>
</feature>
<feature type="transmembrane region" description="Helical" evidence="1">
    <location>
        <begin position="424"/>
        <end position="444"/>
    </location>
</feature>
<organism evidence="2 3">
    <name type="scientific">Thraustotheca clavata</name>
    <dbReference type="NCBI Taxonomy" id="74557"/>
    <lineage>
        <taxon>Eukaryota</taxon>
        <taxon>Sar</taxon>
        <taxon>Stramenopiles</taxon>
        <taxon>Oomycota</taxon>
        <taxon>Saprolegniomycetes</taxon>
        <taxon>Saprolegniales</taxon>
        <taxon>Achlyaceae</taxon>
        <taxon>Thraustotheca</taxon>
    </lineage>
</organism>
<keyword evidence="1" id="KW-0812">Transmembrane</keyword>
<sequence>MVTTSSTSRISDHIAQFGALITPSRSKYDVNKTEPNNKLYGYIRIISNLIAVVAILLSVITMLVLLNEGMFERRIIQWNYQNDAGYWRPFGKTCLLSSTGFVLNSCSSMELNILSSNAAWDTTGMKLAETLQVPANINYKVTTCVVGCIDDKNWAELHLVVGYDRYPLCNPQNGSQPIAGMAMMEATSAVENYSSGAYLMTIFGDVSMNQSVIYENTDDTLNLVIANSIRVVIGIDGSSDKFESGINTLISSYPLGPWFVVKSYCISEIIDIGSELSGQQGWSTGLHSNKSIITGWACGHEVNNATELITLQVIFTLFTLIGISGDLLITVKGLKGILNNKPVLTYDILSSMERRKILLLFGTLAAAPALIFVDVSRIYFGTTNGQRIWTLSIVSLGIFFAFGSFFIIIFFQYVPCPQLIRHRLLPLSVAMFVYASIPSIALNINSSYEYLSNTFYNAQGIVFMNVSGKNCSCGAYASARTETATTTLIALILRPIFGCVIASFVFAGIKHFITRKKWFMDVKWAEHNLFLSACGVPRWFSSLPLDQEDTIKMGNRLFCKPSMQARMGYATLVRGINHNQVLAANHEPTSETYYLVNIYGLIAAILPAKYRWIAPPIFCEITDYVYTAPTHKKLTKNTTYHYHIGTCVN</sequence>
<feature type="transmembrane region" description="Helical" evidence="1">
    <location>
        <begin position="388"/>
        <end position="412"/>
    </location>
</feature>
<evidence type="ECO:0000313" key="2">
    <source>
        <dbReference type="EMBL" id="OQR91492.1"/>
    </source>
</evidence>
<dbReference type="AlphaFoldDB" id="A0A1V9Z0N8"/>
<proteinExistence type="predicted"/>
<keyword evidence="3" id="KW-1185">Reference proteome</keyword>
<comment type="caution">
    <text evidence="2">The sequence shown here is derived from an EMBL/GenBank/DDBJ whole genome shotgun (WGS) entry which is preliminary data.</text>
</comment>
<dbReference type="EMBL" id="JNBS01002416">
    <property type="protein sequence ID" value="OQR91492.1"/>
    <property type="molecule type" value="Genomic_DNA"/>
</dbReference>
<dbReference type="OrthoDB" id="71362at2759"/>